<dbReference type="PANTHER" id="PTHR47338:SF7">
    <property type="entry name" value="ZN(II)2CYS6 TRANSCRIPTION FACTOR (EUROFUNG)"/>
    <property type="match status" value="1"/>
</dbReference>
<evidence type="ECO:0000256" key="4">
    <source>
        <dbReference type="ARBA" id="ARBA00023125"/>
    </source>
</evidence>
<evidence type="ECO:0000313" key="9">
    <source>
        <dbReference type="EMBL" id="KIW35366.1"/>
    </source>
</evidence>
<dbReference type="InterPro" id="IPR001138">
    <property type="entry name" value="Zn2Cys6_DnaBD"/>
</dbReference>
<keyword evidence="6" id="KW-0539">Nucleus</keyword>
<feature type="compositionally biased region" description="Polar residues" evidence="7">
    <location>
        <begin position="644"/>
        <end position="673"/>
    </location>
</feature>
<evidence type="ECO:0000256" key="1">
    <source>
        <dbReference type="ARBA" id="ARBA00004123"/>
    </source>
</evidence>
<dbReference type="PROSITE" id="PS00463">
    <property type="entry name" value="ZN2_CY6_FUNGAL_1"/>
    <property type="match status" value="2"/>
</dbReference>
<evidence type="ECO:0000313" key="10">
    <source>
        <dbReference type="Proteomes" id="UP000054466"/>
    </source>
</evidence>
<keyword evidence="10" id="KW-1185">Reference proteome</keyword>
<evidence type="ECO:0000259" key="8">
    <source>
        <dbReference type="PROSITE" id="PS50048"/>
    </source>
</evidence>
<dbReference type="InterPro" id="IPR007219">
    <property type="entry name" value="XnlR_reg_dom"/>
</dbReference>
<feature type="region of interest" description="Disordered" evidence="7">
    <location>
        <begin position="106"/>
        <end position="152"/>
    </location>
</feature>
<protein>
    <recommendedName>
        <fullName evidence="8">Zn(2)-C6 fungal-type domain-containing protein</fullName>
    </recommendedName>
</protein>
<dbReference type="PROSITE" id="PS50048">
    <property type="entry name" value="ZN2_CY6_FUNGAL_2"/>
    <property type="match status" value="2"/>
</dbReference>
<dbReference type="GO" id="GO:0006351">
    <property type="term" value="P:DNA-templated transcription"/>
    <property type="evidence" value="ECO:0007669"/>
    <property type="project" value="InterPro"/>
</dbReference>
<dbReference type="GO" id="GO:0008270">
    <property type="term" value="F:zinc ion binding"/>
    <property type="evidence" value="ECO:0007669"/>
    <property type="project" value="InterPro"/>
</dbReference>
<feature type="compositionally biased region" description="Polar residues" evidence="7">
    <location>
        <begin position="112"/>
        <end position="150"/>
    </location>
</feature>
<dbReference type="SUPFAM" id="SSF57701">
    <property type="entry name" value="Zn2/Cys6 DNA-binding domain"/>
    <property type="match status" value="2"/>
</dbReference>
<dbReference type="PRINTS" id="PR00755">
    <property type="entry name" value="AFLATOXINBRP"/>
</dbReference>
<feature type="region of interest" description="Disordered" evidence="7">
    <location>
        <begin position="613"/>
        <end position="691"/>
    </location>
</feature>
<evidence type="ECO:0000256" key="3">
    <source>
        <dbReference type="ARBA" id="ARBA00023015"/>
    </source>
</evidence>
<dbReference type="PANTHER" id="PTHR47338">
    <property type="entry name" value="ZN(II)2CYS6 TRANSCRIPTION FACTOR (EUROFUNG)-RELATED"/>
    <property type="match status" value="1"/>
</dbReference>
<dbReference type="STRING" id="569365.A0A0D2A4U0"/>
<dbReference type="SMART" id="SM00066">
    <property type="entry name" value="GAL4"/>
    <property type="match status" value="2"/>
</dbReference>
<keyword evidence="4" id="KW-0238">DNA-binding</keyword>
<dbReference type="CDD" id="cd00067">
    <property type="entry name" value="GAL4"/>
    <property type="match status" value="2"/>
</dbReference>
<dbReference type="InterPro" id="IPR036864">
    <property type="entry name" value="Zn2-C6_fun-type_DNA-bd_sf"/>
</dbReference>
<dbReference type="Pfam" id="PF00172">
    <property type="entry name" value="Zn_clus"/>
    <property type="match status" value="2"/>
</dbReference>
<feature type="compositionally biased region" description="Polar residues" evidence="7">
    <location>
        <begin position="628"/>
        <end position="638"/>
    </location>
</feature>
<dbReference type="OrthoDB" id="2563500at2759"/>
<dbReference type="Gene3D" id="4.10.240.10">
    <property type="entry name" value="Zn(2)-C6 fungal-type DNA-binding domain"/>
    <property type="match status" value="2"/>
</dbReference>
<evidence type="ECO:0000256" key="5">
    <source>
        <dbReference type="ARBA" id="ARBA00023163"/>
    </source>
</evidence>
<dbReference type="VEuPathDB" id="FungiDB:PV07_02064"/>
<keyword evidence="3" id="KW-0805">Transcription regulation</keyword>
<feature type="domain" description="Zn(2)-C6 fungal-type" evidence="8">
    <location>
        <begin position="14"/>
        <end position="44"/>
    </location>
</feature>
<dbReference type="AlphaFoldDB" id="A0A0D2A4U0"/>
<dbReference type="GO" id="GO:0005634">
    <property type="term" value="C:nucleus"/>
    <property type="evidence" value="ECO:0007669"/>
    <property type="project" value="UniProtKB-SubCell"/>
</dbReference>
<comment type="subcellular location">
    <subcellularLocation>
        <location evidence="1">Nucleus</location>
    </subcellularLocation>
</comment>
<evidence type="ECO:0000256" key="7">
    <source>
        <dbReference type="SAM" id="MobiDB-lite"/>
    </source>
</evidence>
<dbReference type="GO" id="GO:0003677">
    <property type="term" value="F:DNA binding"/>
    <property type="evidence" value="ECO:0007669"/>
    <property type="project" value="UniProtKB-KW"/>
</dbReference>
<dbReference type="Proteomes" id="UP000054466">
    <property type="component" value="Unassembled WGS sequence"/>
</dbReference>
<evidence type="ECO:0000256" key="2">
    <source>
        <dbReference type="ARBA" id="ARBA00022723"/>
    </source>
</evidence>
<dbReference type="EMBL" id="KN847040">
    <property type="protein sequence ID" value="KIW35366.1"/>
    <property type="molecule type" value="Genomic_DNA"/>
</dbReference>
<dbReference type="InterPro" id="IPR050815">
    <property type="entry name" value="TF_fung"/>
</dbReference>
<keyword evidence="5" id="KW-0804">Transcription</keyword>
<proteinExistence type="predicted"/>
<dbReference type="CDD" id="cd12148">
    <property type="entry name" value="fungal_TF_MHR"/>
    <property type="match status" value="1"/>
</dbReference>
<feature type="domain" description="Zn(2)-C6 fungal-type" evidence="8">
    <location>
        <begin position="73"/>
        <end position="103"/>
    </location>
</feature>
<dbReference type="GeneID" id="27341258"/>
<dbReference type="RefSeq" id="XP_016255582.1">
    <property type="nucleotide sequence ID" value="XM_016388654.1"/>
</dbReference>
<gene>
    <name evidence="9" type="ORF">PV07_02064</name>
</gene>
<sequence>MDEMAPTSRKSKTTCMQCRARKVRCDGRPNCCRNCERLRFDCSFQPRDAGVSGDSPSGDQSLVQLERRRGIRACTECRSQKIRCGGESPACSNCLRRNRPCVYPALKRPHRTPQTSSLPSPAVSQRPESQLQFPAQLEQSANEASQTPLSNEGALPDRQEIISLIEAYFQHIYALPWYAFLHKRSVMQRCHEGAIEDCLTFAICAVTTQRLKIEPYARELSAQWAQKAEDFLLQNLESPSTSRLQALILIVRYRVEVGHFSRAFMLAALAGRSAVALRLNYERPELRFLAQEVRRRLMWSCFALDGNFSVGLREFETCPPENVFLQLPCPETAFEQDAPVETAPLRATSFDRPERIGTYAACIRLAAIRTDIMRLTRRLASSVVPPGELMHTVRRFEDELQHLYRSLADSDRYNPKIFSYCERPARILMVHECWHQAYTDLYRIFLTGYREAAPPSAMEGINREDILRRRTLCLNHALSIVQIFAAFSEQCKVLTIDFDTAICAYHSARIILFSAQTDVVTQSLSMPAALEKARFCQSIMNRFFRTSPVVEPMKRELEMLIARHSSQNTNAGIQLPQPEEVLEDHLSRLADEARTRQRLAIHSLIGRADFVDDSNEVTSPAPPRDHNSNGNSTGSLRPQRQRQLRNTMNAKPNPQILRSQSVPGATQAAQSKQPDGIIESGSNEPTNYAQEDQSQWLDGMRLAFNPWMGWPETLETYGFSQDLDDEYF</sequence>
<keyword evidence="2" id="KW-0479">Metal-binding</keyword>
<organism evidence="9 10">
    <name type="scientific">Cladophialophora immunda</name>
    <dbReference type="NCBI Taxonomy" id="569365"/>
    <lineage>
        <taxon>Eukaryota</taxon>
        <taxon>Fungi</taxon>
        <taxon>Dikarya</taxon>
        <taxon>Ascomycota</taxon>
        <taxon>Pezizomycotina</taxon>
        <taxon>Eurotiomycetes</taxon>
        <taxon>Chaetothyriomycetidae</taxon>
        <taxon>Chaetothyriales</taxon>
        <taxon>Herpotrichiellaceae</taxon>
        <taxon>Cladophialophora</taxon>
    </lineage>
</organism>
<evidence type="ECO:0000256" key="6">
    <source>
        <dbReference type="ARBA" id="ARBA00023242"/>
    </source>
</evidence>
<accession>A0A0D2A4U0</accession>
<dbReference type="HOGENOM" id="CLU_011581_0_0_1"/>
<reference evidence="9 10" key="1">
    <citation type="submission" date="2015-01" db="EMBL/GenBank/DDBJ databases">
        <title>The Genome Sequence of Cladophialophora immunda CBS83496.</title>
        <authorList>
            <consortium name="The Broad Institute Genomics Platform"/>
            <person name="Cuomo C."/>
            <person name="de Hoog S."/>
            <person name="Gorbushina A."/>
            <person name="Stielow B."/>
            <person name="Teixiera M."/>
            <person name="Abouelleil A."/>
            <person name="Chapman S.B."/>
            <person name="Priest M."/>
            <person name="Young S.K."/>
            <person name="Wortman J."/>
            <person name="Nusbaum C."/>
            <person name="Birren B."/>
        </authorList>
    </citation>
    <scope>NUCLEOTIDE SEQUENCE [LARGE SCALE GENOMIC DNA]</scope>
    <source>
        <strain evidence="9 10">CBS 83496</strain>
    </source>
</reference>
<dbReference type="GO" id="GO:0000981">
    <property type="term" value="F:DNA-binding transcription factor activity, RNA polymerase II-specific"/>
    <property type="evidence" value="ECO:0007669"/>
    <property type="project" value="InterPro"/>
</dbReference>
<name>A0A0D2A4U0_9EURO</name>
<feature type="compositionally biased region" description="Polar residues" evidence="7">
    <location>
        <begin position="680"/>
        <end position="691"/>
    </location>
</feature>
<dbReference type="Pfam" id="PF04082">
    <property type="entry name" value="Fungal_trans"/>
    <property type="match status" value="1"/>
</dbReference>